<evidence type="ECO:0000313" key="2">
    <source>
        <dbReference type="EMBL" id="TCD15263.1"/>
    </source>
</evidence>
<reference evidence="2 3" key="1">
    <citation type="journal article" date="2015" name="Antonie Van Leeuwenhoek">
        <title>Oricola cellulosilytica gen. nov., sp. nov., a cellulose-degrading bacterium of the family Phyllobacteriaceae isolated from surface seashore water, and emended descriptions of Mesorhizobium loti and Phyllobacterium myrsinacearum.</title>
        <authorList>
            <person name="Hameed A."/>
            <person name="Shahina M."/>
            <person name="Lai W.A."/>
            <person name="Lin S.Y."/>
            <person name="Young L.S."/>
            <person name="Liu Y.C."/>
            <person name="Hsu Y.H."/>
            <person name="Young C.C."/>
        </authorList>
    </citation>
    <scope>NUCLEOTIDE SEQUENCE [LARGE SCALE GENOMIC DNA]</scope>
    <source>
        <strain evidence="2 3">KCTC 52183</strain>
    </source>
</reference>
<organism evidence="2 3">
    <name type="scientific">Oricola cellulosilytica</name>
    <dbReference type="NCBI Taxonomy" id="1429082"/>
    <lineage>
        <taxon>Bacteria</taxon>
        <taxon>Pseudomonadati</taxon>
        <taxon>Pseudomonadota</taxon>
        <taxon>Alphaproteobacteria</taxon>
        <taxon>Hyphomicrobiales</taxon>
        <taxon>Ahrensiaceae</taxon>
        <taxon>Oricola</taxon>
    </lineage>
</organism>
<keyword evidence="3" id="KW-1185">Reference proteome</keyword>
<dbReference type="EMBL" id="SJST01000002">
    <property type="protein sequence ID" value="TCD15263.1"/>
    <property type="molecule type" value="Genomic_DNA"/>
</dbReference>
<dbReference type="Pfam" id="PF01569">
    <property type="entry name" value="PAP2"/>
    <property type="match status" value="1"/>
</dbReference>
<dbReference type="Proteomes" id="UP000291301">
    <property type="component" value="Unassembled WGS sequence"/>
</dbReference>
<feature type="domain" description="Phosphatidic acid phosphatase type 2/haloperoxidase" evidence="1">
    <location>
        <begin position="101"/>
        <end position="216"/>
    </location>
</feature>
<dbReference type="AlphaFoldDB" id="A0A4R0PEQ5"/>
<dbReference type="InterPro" id="IPR036938">
    <property type="entry name" value="PAP2/HPO_sf"/>
</dbReference>
<dbReference type="SMART" id="SM00014">
    <property type="entry name" value="acidPPc"/>
    <property type="match status" value="1"/>
</dbReference>
<comment type="caution">
    <text evidence="2">The sequence shown here is derived from an EMBL/GenBank/DDBJ whole genome shotgun (WGS) entry which is preliminary data.</text>
</comment>
<evidence type="ECO:0000259" key="1">
    <source>
        <dbReference type="SMART" id="SM00014"/>
    </source>
</evidence>
<gene>
    <name evidence="2" type="ORF">E0D97_06925</name>
</gene>
<protein>
    <submittedName>
        <fullName evidence="2">Phosphatase PAP2 family protein</fullName>
    </submittedName>
</protein>
<evidence type="ECO:0000313" key="3">
    <source>
        <dbReference type="Proteomes" id="UP000291301"/>
    </source>
</evidence>
<dbReference type="SUPFAM" id="SSF48317">
    <property type="entry name" value="Acid phosphatase/Vanadium-dependent haloperoxidase"/>
    <property type="match status" value="1"/>
</dbReference>
<sequence length="276" mass="30517">MEVDARSYVLDHNLHGLFTLDLQQDLCKLHESSNDILELELIRPDFEAGNPKIGDFQLSCVKKAADLRSDRLPEIIIQQTDFLSFFGALATLEEDRTEHALGMLRAVLRMARHIAMQFKHVLDVARPASLAFQVQPVIQTPGHGSWPSGHATEAFAVATVFDALTHKGKAPERTESSPALRLAARIADNRTVAGVHFPTDSYAGALLGISIGDVLVGYFSGGSIDKAKRRYDGKIERDDFSLARLLQKAEIQPNPKPVGKIELLNELWKAAVREMN</sequence>
<accession>A0A4R0PEQ5</accession>
<dbReference type="InterPro" id="IPR000326">
    <property type="entry name" value="PAP2/HPO"/>
</dbReference>
<proteinExistence type="predicted"/>
<name>A0A4R0PEQ5_9HYPH</name>
<dbReference type="Gene3D" id="1.20.144.10">
    <property type="entry name" value="Phosphatidic acid phosphatase type 2/haloperoxidase"/>
    <property type="match status" value="1"/>
</dbReference>